<keyword evidence="9" id="KW-1133">Transmembrane helix</keyword>
<protein>
    <submittedName>
        <fullName evidence="17">AMP-dependent synthetase and ligase</fullName>
    </submittedName>
</protein>
<feature type="compositionally biased region" description="Polar residues" evidence="14">
    <location>
        <begin position="27"/>
        <end position="36"/>
    </location>
</feature>
<dbReference type="InterPro" id="IPR025110">
    <property type="entry name" value="AMP-bd_C"/>
</dbReference>
<dbReference type="eggNOG" id="COG0318">
    <property type="taxonomic scope" value="Bacteria"/>
</dbReference>
<dbReference type="FunFam" id="3.30.300.30:FF:000002">
    <property type="entry name" value="Long-chain fatty acid transport protein 1"/>
    <property type="match status" value="1"/>
</dbReference>
<dbReference type="RefSeq" id="WP_011439899.1">
    <property type="nucleotide sequence ID" value="NC_007778.1"/>
</dbReference>
<accession>Q2J1F0</accession>
<keyword evidence="8" id="KW-0067">ATP-binding</keyword>
<dbReference type="InterPro" id="IPR020845">
    <property type="entry name" value="AMP-binding_CS"/>
</dbReference>
<evidence type="ECO:0000256" key="4">
    <source>
        <dbReference type="ARBA" id="ARBA00022475"/>
    </source>
</evidence>
<comment type="subcellular location">
    <subcellularLocation>
        <location evidence="1">Cell membrane</location>
        <topology evidence="1">Multi-pass membrane protein</topology>
    </subcellularLocation>
    <subcellularLocation>
        <location evidence="13">Peroxisome membrane</location>
    </subcellularLocation>
</comment>
<evidence type="ECO:0000256" key="2">
    <source>
        <dbReference type="ARBA" id="ARBA00006432"/>
    </source>
</evidence>
<dbReference type="Pfam" id="PF13193">
    <property type="entry name" value="AMP-binding_C"/>
    <property type="match status" value="1"/>
</dbReference>
<evidence type="ECO:0000256" key="1">
    <source>
        <dbReference type="ARBA" id="ARBA00004651"/>
    </source>
</evidence>
<evidence type="ECO:0000259" key="15">
    <source>
        <dbReference type="Pfam" id="PF00501"/>
    </source>
</evidence>
<name>Q2J1F0_RHOP2</name>
<keyword evidence="7" id="KW-0547">Nucleotide-binding</keyword>
<evidence type="ECO:0000256" key="3">
    <source>
        <dbReference type="ARBA" id="ARBA00022448"/>
    </source>
</evidence>
<dbReference type="Pfam" id="PF00501">
    <property type="entry name" value="AMP-binding"/>
    <property type="match status" value="1"/>
</dbReference>
<dbReference type="Gene3D" id="3.30.300.30">
    <property type="match status" value="1"/>
</dbReference>
<dbReference type="HOGENOM" id="CLU_000022_46_2_5"/>
<dbReference type="InterPro" id="IPR042099">
    <property type="entry name" value="ANL_N_sf"/>
</dbReference>
<evidence type="ECO:0000256" key="6">
    <source>
        <dbReference type="ARBA" id="ARBA00022692"/>
    </source>
</evidence>
<comment type="similarity">
    <text evidence="2">Belongs to the ATP-dependent AMP-binding enzyme family.</text>
</comment>
<keyword evidence="4" id="KW-1003">Cell membrane</keyword>
<dbReference type="Proteomes" id="UP000008809">
    <property type="component" value="Chromosome"/>
</dbReference>
<dbReference type="GO" id="GO:0004467">
    <property type="term" value="F:long-chain fatty acid-CoA ligase activity"/>
    <property type="evidence" value="ECO:0007669"/>
    <property type="project" value="TreeGrafter"/>
</dbReference>
<keyword evidence="5 17" id="KW-0436">Ligase</keyword>
<dbReference type="EMBL" id="CP000250">
    <property type="protein sequence ID" value="ABD05710.1"/>
    <property type="molecule type" value="Genomic_DNA"/>
</dbReference>
<feature type="compositionally biased region" description="Low complexity" evidence="14">
    <location>
        <begin position="10"/>
        <end position="26"/>
    </location>
</feature>
<evidence type="ECO:0000256" key="9">
    <source>
        <dbReference type="ARBA" id="ARBA00022989"/>
    </source>
</evidence>
<dbReference type="SUPFAM" id="SSF56801">
    <property type="entry name" value="Acetyl-CoA synthetase-like"/>
    <property type="match status" value="1"/>
</dbReference>
<feature type="domain" description="AMP-dependent synthetase/ligase" evidence="15">
    <location>
        <begin position="66"/>
        <end position="383"/>
    </location>
</feature>
<evidence type="ECO:0000256" key="13">
    <source>
        <dbReference type="ARBA" id="ARBA00046271"/>
    </source>
</evidence>
<keyword evidence="10" id="KW-0445">Lipid transport</keyword>
<proteinExistence type="inferred from homology"/>
<evidence type="ECO:0000256" key="12">
    <source>
        <dbReference type="ARBA" id="ARBA00023140"/>
    </source>
</evidence>
<dbReference type="GO" id="GO:0005324">
    <property type="term" value="F:long-chain fatty acid transmembrane transporter activity"/>
    <property type="evidence" value="ECO:0007669"/>
    <property type="project" value="TreeGrafter"/>
</dbReference>
<dbReference type="InterPro" id="IPR000873">
    <property type="entry name" value="AMP-dep_synth/lig_dom"/>
</dbReference>
<evidence type="ECO:0000313" key="17">
    <source>
        <dbReference type="EMBL" id="ABD05710.1"/>
    </source>
</evidence>
<sequence length="622" mass="67407">MNIQPRSVTADATQAPPARGAATTAPSVTKSPVTKPPSVTKSWLRAIEITSRIETEPRRLLASVIDEWAAAAPQRDAIVSDRESFSYAALADRIDRYARWALTNGIGIGDVVCVLMPNRPDYLAAWLGITKVGGVAALINTQLVGASLAHCIEVAQPKHVIVADELAEAFASARPHLAQAPRVWTHGGAGADSIDQALAALDAGPLAPHERREVSIEHLALLIYTSGTTGLPKAARVTHRRVMSWAGWFAGLTDAGPGDRMYNCLPIYHSVGGVVAPGSLLMAGGSVVIAEKFSASRFWDDIARWDCTLFQYIGELCRYLLQAPPRARDTQHRLRLACGNGLRGDVWEAFQARFAIPRILEFYASTEGNFSLYNVEGRPGAIGRVPSFLAHRFPAAIVKFDLDSGLPLRGDDGLCVRCARNEPGEAIGRIGDAADRGGRFEGYTSDAASDTKVLRDVFARGDAWYRTGDLMRLDDQGFFHFVDRIGDTFRWKGENVAASEVAEAIAACPGVTDVSVYGVSVPQHDGRAGMAALVVDARFDIDALHRHLADRLPSYARPLFLRLRPALEITGTFKQNKQDLIRDGFDPGVVSDPLYVGGAQAARYVALDEDLHRRIAAGELRL</sequence>
<dbReference type="GO" id="GO:0005524">
    <property type="term" value="F:ATP binding"/>
    <property type="evidence" value="ECO:0007669"/>
    <property type="project" value="UniProtKB-KW"/>
</dbReference>
<reference evidence="17 18" key="1">
    <citation type="submission" date="2006-01" db="EMBL/GenBank/DDBJ databases">
        <title>Complete sequence of Rhodopseudomonas palustris HaA2.</title>
        <authorList>
            <consortium name="US DOE Joint Genome Institute"/>
            <person name="Copeland A."/>
            <person name="Lucas S."/>
            <person name="Lapidus A."/>
            <person name="Barry K."/>
            <person name="Detter J.C."/>
            <person name="Glavina T."/>
            <person name="Hammon N."/>
            <person name="Israni S."/>
            <person name="Pitluck S."/>
            <person name="Chain P."/>
            <person name="Malfatti S."/>
            <person name="Shin M."/>
            <person name="Vergez L."/>
            <person name="Schmutz J."/>
            <person name="Larimer F."/>
            <person name="Land M."/>
            <person name="Hauser L."/>
            <person name="Pelletier D.A."/>
            <person name="Kyrpides N."/>
            <person name="Anderson I."/>
            <person name="Oda Y."/>
            <person name="Harwood C.S."/>
            <person name="Richardson P."/>
        </authorList>
    </citation>
    <scope>NUCLEOTIDE SEQUENCE [LARGE SCALE GENOMIC DNA]</scope>
    <source>
        <strain evidence="17 18">HaA2</strain>
    </source>
</reference>
<dbReference type="PROSITE" id="PS00455">
    <property type="entry name" value="AMP_BINDING"/>
    <property type="match status" value="1"/>
</dbReference>
<evidence type="ECO:0000259" key="16">
    <source>
        <dbReference type="Pfam" id="PF13193"/>
    </source>
</evidence>
<evidence type="ECO:0000256" key="10">
    <source>
        <dbReference type="ARBA" id="ARBA00023055"/>
    </source>
</evidence>
<dbReference type="AlphaFoldDB" id="Q2J1F0"/>
<evidence type="ECO:0000313" key="18">
    <source>
        <dbReference type="Proteomes" id="UP000008809"/>
    </source>
</evidence>
<dbReference type="Gene3D" id="3.40.50.12780">
    <property type="entry name" value="N-terminal domain of ligase-like"/>
    <property type="match status" value="1"/>
</dbReference>
<dbReference type="InterPro" id="IPR045851">
    <property type="entry name" value="AMP-bd_C_sf"/>
</dbReference>
<gene>
    <name evidence="17" type="ordered locus">RPB_1000</name>
</gene>
<feature type="domain" description="AMP-binding enzyme C-terminal" evidence="16">
    <location>
        <begin position="500"/>
        <end position="574"/>
    </location>
</feature>
<evidence type="ECO:0000256" key="7">
    <source>
        <dbReference type="ARBA" id="ARBA00022741"/>
    </source>
</evidence>
<keyword evidence="11" id="KW-0472">Membrane</keyword>
<dbReference type="PANTHER" id="PTHR43107:SF15">
    <property type="entry name" value="FATTY ACID TRANSPORT PROTEIN 3, ISOFORM A"/>
    <property type="match status" value="1"/>
</dbReference>
<evidence type="ECO:0000256" key="11">
    <source>
        <dbReference type="ARBA" id="ARBA00023136"/>
    </source>
</evidence>
<evidence type="ECO:0000256" key="14">
    <source>
        <dbReference type="SAM" id="MobiDB-lite"/>
    </source>
</evidence>
<dbReference type="KEGG" id="rpb:RPB_1000"/>
<keyword evidence="18" id="KW-1185">Reference proteome</keyword>
<dbReference type="PANTHER" id="PTHR43107">
    <property type="entry name" value="LONG-CHAIN FATTY ACID TRANSPORT PROTEIN"/>
    <property type="match status" value="1"/>
</dbReference>
<dbReference type="NCBIfam" id="NF006134">
    <property type="entry name" value="PRK08279.1"/>
    <property type="match status" value="1"/>
</dbReference>
<dbReference type="FunFam" id="3.40.50.12780:FF:000019">
    <property type="entry name" value="Long-chain fatty acid transporter"/>
    <property type="match status" value="1"/>
</dbReference>
<keyword evidence="3" id="KW-0813">Transport</keyword>
<feature type="region of interest" description="Disordered" evidence="14">
    <location>
        <begin position="1"/>
        <end position="36"/>
    </location>
</feature>
<dbReference type="OrthoDB" id="9803968at2"/>
<organism evidence="17 18">
    <name type="scientific">Rhodopseudomonas palustris (strain HaA2)</name>
    <dbReference type="NCBI Taxonomy" id="316058"/>
    <lineage>
        <taxon>Bacteria</taxon>
        <taxon>Pseudomonadati</taxon>
        <taxon>Pseudomonadota</taxon>
        <taxon>Alphaproteobacteria</taxon>
        <taxon>Hyphomicrobiales</taxon>
        <taxon>Nitrobacteraceae</taxon>
        <taxon>Rhodopseudomonas</taxon>
    </lineage>
</organism>
<keyword evidence="6" id="KW-0812">Transmembrane</keyword>
<evidence type="ECO:0000256" key="5">
    <source>
        <dbReference type="ARBA" id="ARBA00022598"/>
    </source>
</evidence>
<dbReference type="GO" id="GO:0044539">
    <property type="term" value="P:long-chain fatty acid import into cell"/>
    <property type="evidence" value="ECO:0007669"/>
    <property type="project" value="TreeGrafter"/>
</dbReference>
<dbReference type="GO" id="GO:0005886">
    <property type="term" value="C:plasma membrane"/>
    <property type="evidence" value="ECO:0007669"/>
    <property type="project" value="UniProtKB-SubCell"/>
</dbReference>
<dbReference type="STRING" id="316058.RPB_1000"/>
<keyword evidence="12" id="KW-0576">Peroxisome</keyword>
<evidence type="ECO:0000256" key="8">
    <source>
        <dbReference type="ARBA" id="ARBA00022840"/>
    </source>
</evidence>